<name>A0ACD5Y5W8_AVESA</name>
<reference evidence="1" key="1">
    <citation type="submission" date="2021-05" db="EMBL/GenBank/DDBJ databases">
        <authorList>
            <person name="Scholz U."/>
            <person name="Mascher M."/>
            <person name="Fiebig A."/>
        </authorList>
    </citation>
    <scope>NUCLEOTIDE SEQUENCE [LARGE SCALE GENOMIC DNA]</scope>
</reference>
<dbReference type="Proteomes" id="UP001732700">
    <property type="component" value="Chromosome 5C"/>
</dbReference>
<protein>
    <submittedName>
        <fullName evidence="1">Uncharacterized protein</fullName>
    </submittedName>
</protein>
<proteinExistence type="predicted"/>
<sequence>MAPPKRELALTGAGAPGRDAAKRLRVGVVAGASAGWPVPPASPGKRLMRRTVLVVLFLLRMSDTRTESISQIGRMVQKLQKIQALMMSKLEKLEEKMERKLEKLGDKMEGVSLEVKKLMRLHSNRNADQQPRQEPYRESATASGSNTNFCLRFLNGLKTPIYTEKKIISESNSAIRIGIFDGDDNMVREGPLSKAKVEMLVLRGDFCNDGRESWTEEEFNSHVAQGRHGQGFVLGGDCSVWLNNGEASFGTIRFKEGSSRTRSRKFVVAARVCIDGKTTGRVREAIMKPETVLDRRNEANEKRHPPELDDEVYRLEEISKDGTYHKRLKKAQIFTVQDFLKALNKDANKLRKEVLQMKKLNNYWEKMVKHAMECCLADNHELIAYRNNEAANVVLFFNCVYDLVGAEFAGDYITRDNFDAANKAVANELKERARDELDIAPFNYVMNGCLPVPFPSGANSFVSIPTLAPDAALQGTTASEYQRHEPFTEPSHHNEIFSLGDTCVHGDQNTARTDYFRGEGILPLDHHQPSTSVVPYWQENPGLMISHGTNVWDKGELLMDLTDWCLEGSGQVNNHSHTQAHMSIDGGHTLEVSTSVQHNLLMQQPFPAQFHEGVPGMHYTENLPNPVAQPWQDDRLHEPEPSAYQFPGADFGNF</sequence>
<dbReference type="EnsemblPlants" id="AVESA.00010b.r2.5CG0917630.1">
    <property type="protein sequence ID" value="AVESA.00010b.r2.5CG0917630.1.CDS"/>
    <property type="gene ID" value="AVESA.00010b.r2.5CG0917630"/>
</dbReference>
<evidence type="ECO:0000313" key="1">
    <source>
        <dbReference type="EnsemblPlants" id="AVESA.00010b.r2.5CG0917630.1.CDS"/>
    </source>
</evidence>
<reference evidence="1" key="2">
    <citation type="submission" date="2025-09" db="UniProtKB">
        <authorList>
            <consortium name="EnsemblPlants"/>
        </authorList>
    </citation>
    <scope>IDENTIFICATION</scope>
</reference>
<evidence type="ECO:0000313" key="2">
    <source>
        <dbReference type="Proteomes" id="UP001732700"/>
    </source>
</evidence>
<organism evidence="1 2">
    <name type="scientific">Avena sativa</name>
    <name type="common">Oat</name>
    <dbReference type="NCBI Taxonomy" id="4498"/>
    <lineage>
        <taxon>Eukaryota</taxon>
        <taxon>Viridiplantae</taxon>
        <taxon>Streptophyta</taxon>
        <taxon>Embryophyta</taxon>
        <taxon>Tracheophyta</taxon>
        <taxon>Spermatophyta</taxon>
        <taxon>Magnoliopsida</taxon>
        <taxon>Liliopsida</taxon>
        <taxon>Poales</taxon>
        <taxon>Poaceae</taxon>
        <taxon>BOP clade</taxon>
        <taxon>Pooideae</taxon>
        <taxon>Poodae</taxon>
        <taxon>Poeae</taxon>
        <taxon>Poeae Chloroplast Group 1 (Aveneae type)</taxon>
        <taxon>Aveninae</taxon>
        <taxon>Avena</taxon>
    </lineage>
</organism>
<keyword evidence="2" id="KW-1185">Reference proteome</keyword>
<accession>A0ACD5Y5W8</accession>